<reference evidence="2" key="1">
    <citation type="journal article" date="2023" name="Hortic. Res.">
        <title>A chromosome-level phased genome enabling allele-level studies in sweet orange: a case study on citrus Huanglongbing tolerance.</title>
        <authorList>
            <person name="Wu B."/>
            <person name="Yu Q."/>
            <person name="Deng Z."/>
            <person name="Duan Y."/>
            <person name="Luo F."/>
            <person name="Gmitter F. Jr."/>
        </authorList>
    </citation>
    <scope>NUCLEOTIDE SEQUENCE [LARGE SCALE GENOMIC DNA]</scope>
    <source>
        <strain evidence="2">cv. Valencia</strain>
    </source>
</reference>
<accession>A0ACB8K461</accession>
<dbReference type="Proteomes" id="UP000829398">
    <property type="component" value="Chromosome 6"/>
</dbReference>
<comment type="caution">
    <text evidence="1">The sequence shown here is derived from an EMBL/GenBank/DDBJ whole genome shotgun (WGS) entry which is preliminary data.</text>
</comment>
<gene>
    <name evidence="1" type="ORF">KPL71_018903</name>
</gene>
<evidence type="ECO:0000313" key="1">
    <source>
        <dbReference type="EMBL" id="KAH9738775.1"/>
    </source>
</evidence>
<proteinExistence type="predicted"/>
<name>A0ACB8K461_CITSI</name>
<dbReference type="EMBL" id="CM039175">
    <property type="protein sequence ID" value="KAH9738775.1"/>
    <property type="molecule type" value="Genomic_DNA"/>
</dbReference>
<keyword evidence="2" id="KW-1185">Reference proteome</keyword>
<sequence>MNPPMLKSVISLDSWLSPGRGHLGHLLKLIPPGRGDLLKLIPPGRGGLLKLIAHGRGGLLKLIPPGRGVIAPFALVLERKVRPKITFPIFMQLFVLGLLGPVIDQNFYYAGLKFTSPTFSCGMSNMLPAMTFVMAVLCSTSTVIHPHLSLRQLLLRTKTGLIKGSILLILATLAWASFFILQPVTIRRYPAHLSLTAIVCFLGTLQSAAVTFVMEHKDSVRTIGWDLNLLAAAYAGIVSSGIAYYVQGLVMQKRGPVFATAFSHLMMIIVAIMGSFLLAEKIYVGGVLGAVLIVIGLYAVLWGKYKEMVPEAVENIEMVLKLWRTRTHFGNN</sequence>
<evidence type="ECO:0000313" key="2">
    <source>
        <dbReference type="Proteomes" id="UP000829398"/>
    </source>
</evidence>
<protein>
    <submittedName>
        <fullName evidence="1">WAT1-related protein</fullName>
    </submittedName>
</protein>
<organism evidence="1 2">
    <name type="scientific">Citrus sinensis</name>
    <name type="common">Sweet orange</name>
    <name type="synonym">Citrus aurantium var. sinensis</name>
    <dbReference type="NCBI Taxonomy" id="2711"/>
    <lineage>
        <taxon>Eukaryota</taxon>
        <taxon>Viridiplantae</taxon>
        <taxon>Streptophyta</taxon>
        <taxon>Embryophyta</taxon>
        <taxon>Tracheophyta</taxon>
        <taxon>Spermatophyta</taxon>
        <taxon>Magnoliopsida</taxon>
        <taxon>eudicotyledons</taxon>
        <taxon>Gunneridae</taxon>
        <taxon>Pentapetalae</taxon>
        <taxon>rosids</taxon>
        <taxon>malvids</taxon>
        <taxon>Sapindales</taxon>
        <taxon>Rutaceae</taxon>
        <taxon>Aurantioideae</taxon>
        <taxon>Citrus</taxon>
    </lineage>
</organism>